<reference evidence="2" key="1">
    <citation type="journal article" date="2017" name="Nat. Ecol. Evol.">
        <title>Genome expansion and lineage-specific genetic innovations in the forest pathogenic fungi Armillaria.</title>
        <authorList>
            <person name="Sipos G."/>
            <person name="Prasanna A.N."/>
            <person name="Walter M.C."/>
            <person name="O'Connor E."/>
            <person name="Balint B."/>
            <person name="Krizsan K."/>
            <person name="Kiss B."/>
            <person name="Hess J."/>
            <person name="Varga T."/>
            <person name="Slot J."/>
            <person name="Riley R."/>
            <person name="Boka B."/>
            <person name="Rigling D."/>
            <person name="Barry K."/>
            <person name="Lee J."/>
            <person name="Mihaltcheva S."/>
            <person name="LaButti K."/>
            <person name="Lipzen A."/>
            <person name="Waldron R."/>
            <person name="Moloney N.M."/>
            <person name="Sperisen C."/>
            <person name="Kredics L."/>
            <person name="Vagvoelgyi C."/>
            <person name="Patrignani A."/>
            <person name="Fitzpatrick D."/>
            <person name="Nagy I."/>
            <person name="Doyle S."/>
            <person name="Anderson J.B."/>
            <person name="Grigoriev I.V."/>
            <person name="Gueldener U."/>
            <person name="Muensterkoetter M."/>
            <person name="Nagy L.G."/>
        </authorList>
    </citation>
    <scope>NUCLEOTIDE SEQUENCE [LARGE SCALE GENOMIC DNA]</scope>
    <source>
        <strain evidence="2">28-4</strain>
    </source>
</reference>
<dbReference type="AlphaFoldDB" id="A0A2H3BTY7"/>
<dbReference type="Proteomes" id="UP000218334">
    <property type="component" value="Unassembled WGS sequence"/>
</dbReference>
<keyword evidence="2" id="KW-1185">Reference proteome</keyword>
<evidence type="ECO:0000313" key="2">
    <source>
        <dbReference type="Proteomes" id="UP000218334"/>
    </source>
</evidence>
<organism evidence="1 2">
    <name type="scientific">Armillaria solidipes</name>
    <dbReference type="NCBI Taxonomy" id="1076256"/>
    <lineage>
        <taxon>Eukaryota</taxon>
        <taxon>Fungi</taxon>
        <taxon>Dikarya</taxon>
        <taxon>Basidiomycota</taxon>
        <taxon>Agaricomycotina</taxon>
        <taxon>Agaricomycetes</taxon>
        <taxon>Agaricomycetidae</taxon>
        <taxon>Agaricales</taxon>
        <taxon>Marasmiineae</taxon>
        <taxon>Physalacriaceae</taxon>
        <taxon>Armillaria</taxon>
    </lineage>
</organism>
<protein>
    <submittedName>
        <fullName evidence="1">Uncharacterized protein</fullName>
    </submittedName>
</protein>
<gene>
    <name evidence="1" type="ORF">ARMSODRAFT_165891</name>
</gene>
<dbReference type="EMBL" id="KZ293429">
    <property type="protein sequence ID" value="PBK69498.1"/>
    <property type="molecule type" value="Genomic_DNA"/>
</dbReference>
<accession>A0A2H3BTY7</accession>
<name>A0A2H3BTY7_9AGAR</name>
<proteinExistence type="predicted"/>
<evidence type="ECO:0000313" key="1">
    <source>
        <dbReference type="EMBL" id="PBK69498.1"/>
    </source>
</evidence>
<sequence length="113" mass="12491">MKPHALKHSGRFSISAKCLSVCSTFSLPSVCQMKGICAGIQLYHENPKILYGSCRRGQVNRWANMLVVPIEFIQYSMSSIISRSLATVRTGPSLVLAQQLSVRPVLISNRTPK</sequence>